<comment type="caution">
    <text evidence="2">The sequence shown here is derived from an EMBL/GenBank/DDBJ whole genome shotgun (WGS) entry which is preliminary data.</text>
</comment>
<feature type="transmembrane region" description="Helical" evidence="1">
    <location>
        <begin position="85"/>
        <end position="106"/>
    </location>
</feature>
<accession>A0ABD6D0F1</accession>
<evidence type="ECO:0000256" key="1">
    <source>
        <dbReference type="SAM" id="Phobius"/>
    </source>
</evidence>
<reference evidence="2 3" key="1">
    <citation type="journal article" date="2019" name="Int. J. Syst. Evol. Microbiol.">
        <title>The Global Catalogue of Microorganisms (GCM) 10K type strain sequencing project: providing services to taxonomists for standard genome sequencing and annotation.</title>
        <authorList>
            <consortium name="The Broad Institute Genomics Platform"/>
            <consortium name="The Broad Institute Genome Sequencing Center for Infectious Disease"/>
            <person name="Wu L."/>
            <person name="Ma J."/>
        </authorList>
    </citation>
    <scope>NUCLEOTIDE SEQUENCE [LARGE SCALE GENOMIC DNA]</scope>
    <source>
        <strain evidence="2 3">CGMCC 1.10594</strain>
    </source>
</reference>
<evidence type="ECO:0008006" key="4">
    <source>
        <dbReference type="Google" id="ProtNLM"/>
    </source>
</evidence>
<keyword evidence="1" id="KW-1133">Transmembrane helix</keyword>
<dbReference type="Proteomes" id="UP001597075">
    <property type="component" value="Unassembled WGS sequence"/>
</dbReference>
<sequence>MLWISRSIASGIIILEPHVDYFDVENGWFYVAIVFASVALFRLFQEMVSGIGDFGTAVVLDMFRSILTIPLQLLLVLVFRLGVAGMVYGLALASVLVLLLTLYILAVRPRIPDKRMLRGGVQIRIRDKAERISTGSWKKSPASSVVATASS</sequence>
<feature type="transmembrane region" description="Helical" evidence="1">
    <location>
        <begin position="27"/>
        <end position="44"/>
    </location>
</feature>
<evidence type="ECO:0000313" key="2">
    <source>
        <dbReference type="EMBL" id="MFD1633794.1"/>
    </source>
</evidence>
<protein>
    <recommendedName>
        <fullName evidence="4">Polysaccharide biosynthesis protein C-terminal domain-containing protein</fullName>
    </recommendedName>
</protein>
<dbReference type="EMBL" id="JBHUDL010000010">
    <property type="protein sequence ID" value="MFD1633794.1"/>
    <property type="molecule type" value="Genomic_DNA"/>
</dbReference>
<keyword evidence="1" id="KW-0472">Membrane</keyword>
<dbReference type="AlphaFoldDB" id="A0ABD6D0F1"/>
<proteinExistence type="predicted"/>
<evidence type="ECO:0000313" key="3">
    <source>
        <dbReference type="Proteomes" id="UP001597075"/>
    </source>
</evidence>
<name>A0ABD6D0F1_9EURY</name>
<organism evidence="2 3">
    <name type="scientific">Haloplanus ruber</name>
    <dbReference type="NCBI Taxonomy" id="869892"/>
    <lineage>
        <taxon>Archaea</taxon>
        <taxon>Methanobacteriati</taxon>
        <taxon>Methanobacteriota</taxon>
        <taxon>Stenosarchaea group</taxon>
        <taxon>Halobacteria</taxon>
        <taxon>Halobacteriales</taxon>
        <taxon>Haloferacaceae</taxon>
        <taxon>Haloplanus</taxon>
    </lineage>
</organism>
<dbReference type="RefSeq" id="WP_256404062.1">
    <property type="nucleotide sequence ID" value="NZ_CP187151.1"/>
</dbReference>
<keyword evidence="3" id="KW-1185">Reference proteome</keyword>
<gene>
    <name evidence="2" type="ORF">ACFSBJ_08620</name>
</gene>
<feature type="transmembrane region" description="Helical" evidence="1">
    <location>
        <begin position="56"/>
        <end position="79"/>
    </location>
</feature>
<keyword evidence="1" id="KW-0812">Transmembrane</keyword>